<dbReference type="GO" id="GO:0005524">
    <property type="term" value="F:ATP binding"/>
    <property type="evidence" value="ECO:0007669"/>
    <property type="project" value="UniProtKB-KW"/>
</dbReference>
<evidence type="ECO:0000256" key="2">
    <source>
        <dbReference type="ARBA" id="ARBA00022679"/>
    </source>
</evidence>
<dbReference type="SUPFAM" id="SSF53067">
    <property type="entry name" value="Actin-like ATPase domain"/>
    <property type="match status" value="2"/>
</dbReference>
<dbReference type="InterPro" id="IPR004372">
    <property type="entry name" value="Ac/propionate_kinase"/>
</dbReference>
<dbReference type="PIRSF" id="PIRSF000722">
    <property type="entry name" value="Acetate_prop_kin"/>
    <property type="match status" value="1"/>
</dbReference>
<evidence type="ECO:0000256" key="6">
    <source>
        <dbReference type="HAMAP-Rule" id="MF_00020"/>
    </source>
</evidence>
<dbReference type="PANTHER" id="PTHR21060">
    <property type="entry name" value="ACETATE KINASE"/>
    <property type="match status" value="1"/>
</dbReference>
<feature type="binding site" evidence="6">
    <location>
        <position position="89"/>
    </location>
    <ligand>
        <name>substrate</name>
    </ligand>
</feature>
<evidence type="ECO:0000256" key="1">
    <source>
        <dbReference type="ARBA" id="ARBA00008748"/>
    </source>
</evidence>
<comment type="cofactor">
    <cofactor evidence="6">
        <name>Mg(2+)</name>
        <dbReference type="ChEBI" id="CHEBI:18420"/>
    </cofactor>
    <cofactor evidence="6">
        <name>Mn(2+)</name>
        <dbReference type="ChEBI" id="CHEBI:29035"/>
    </cofactor>
    <text evidence="6">Mg(2+). Can also accept Mn(2+).</text>
</comment>
<keyword evidence="5 6" id="KW-0067">ATP-binding</keyword>
<evidence type="ECO:0000256" key="7">
    <source>
        <dbReference type="RuleBase" id="RU003835"/>
    </source>
</evidence>
<dbReference type="RefSeq" id="WP_109835055.1">
    <property type="nucleotide sequence ID" value="NZ_CP017195.1"/>
</dbReference>
<dbReference type="CDD" id="cd24010">
    <property type="entry name" value="ASKHA_NBD_AcK_PK"/>
    <property type="match status" value="1"/>
</dbReference>
<dbReference type="Gene3D" id="3.30.420.40">
    <property type="match status" value="2"/>
</dbReference>
<keyword evidence="6" id="KW-0460">Magnesium</keyword>
<dbReference type="PROSITE" id="PS01076">
    <property type="entry name" value="ACETATE_KINASE_2"/>
    <property type="match status" value="1"/>
</dbReference>
<dbReference type="InterPro" id="IPR043129">
    <property type="entry name" value="ATPase_NBD"/>
</dbReference>
<sequence length="394" mass="42215">MSKTIAINAGSSSLKWQLYEMPEETVIAKGLIERIGLPESVSTVSFAGDKQVVTKAIHNHTEAVSILMNDLKALKIIEHFSEIKGTGHRVVAGGELFNSSVLLTDEIANQIEALSDLAPLHNPANVAGIHAFRALLPSATHVAVFDTAFHSTMPQVAFRYPVPNAYYDQYAVRKYGAHGTSHMYVAQKAADYLGKAPEELKLITAHIGNGGSLTAIAGGKSIDTSMGFTPLAGIMMGTRTGELDASIIPYIMAKTGITDVAEVIDIFNKKSGLAGISELSSDMRDIIKERDAGDEKATLAFDMFVNRIQKYIGQYLAVLNGADAIVFTAGIGENSVDVRKAVIDGLSWFGLDIDDSKNVVGADGIISTPNAKVKVLVIPTDEELVIARDVEKLK</sequence>
<dbReference type="AlphaFoldDB" id="A0A7L4WB77"/>
<keyword evidence="6" id="KW-0963">Cytoplasm</keyword>
<dbReference type="EMBL" id="CP017195">
    <property type="protein sequence ID" value="QDJ27457.1"/>
    <property type="molecule type" value="Genomic_DNA"/>
</dbReference>
<comment type="pathway">
    <text evidence="6">Metabolic intermediate biosynthesis; acetyl-CoA biosynthesis; acetyl-CoA from acetate: step 1/2.</text>
</comment>
<evidence type="ECO:0000313" key="9">
    <source>
        <dbReference type="Proteomes" id="UP000516280"/>
    </source>
</evidence>
<keyword evidence="3 6" id="KW-0547">Nucleotide-binding</keyword>
<keyword evidence="4 6" id="KW-0418">Kinase</keyword>
<organism evidence="8 9">
    <name type="scientific">Pseudolactococcus paracarnosus</name>
    <dbReference type="NCBI Taxonomy" id="2749962"/>
    <lineage>
        <taxon>Bacteria</taxon>
        <taxon>Bacillati</taxon>
        <taxon>Bacillota</taxon>
        <taxon>Bacilli</taxon>
        <taxon>Lactobacillales</taxon>
        <taxon>Streptococcaceae</taxon>
        <taxon>Pseudolactococcus</taxon>
    </lineage>
</organism>
<comment type="subunit">
    <text evidence="6">Homodimer.</text>
</comment>
<feature type="active site" description="Proton donor/acceptor" evidence="6">
    <location>
        <position position="146"/>
    </location>
</feature>
<dbReference type="PANTHER" id="PTHR21060:SF15">
    <property type="entry name" value="ACETATE KINASE-RELATED"/>
    <property type="match status" value="1"/>
</dbReference>
<gene>
    <name evidence="6" type="primary">ackA</name>
    <name evidence="8" type="ORF">BHS01_02245</name>
</gene>
<comment type="similarity">
    <text evidence="1 6 7">Belongs to the acetokinase family.</text>
</comment>
<proteinExistence type="inferred from homology"/>
<evidence type="ECO:0000313" key="8">
    <source>
        <dbReference type="EMBL" id="QDJ27457.1"/>
    </source>
</evidence>
<comment type="subcellular location">
    <subcellularLocation>
        <location evidence="6">Cytoplasm</location>
    </subcellularLocation>
</comment>
<dbReference type="EC" id="2.7.2.1" evidence="6"/>
<feature type="site" description="Transition state stabilizer" evidence="6">
    <location>
        <position position="239"/>
    </location>
</feature>
<dbReference type="InterPro" id="IPR000890">
    <property type="entry name" value="Aliphatic_acid_kin_short-chain"/>
</dbReference>
<dbReference type="GO" id="GO:0006085">
    <property type="term" value="P:acetyl-CoA biosynthetic process"/>
    <property type="evidence" value="ECO:0007669"/>
    <property type="project" value="UniProtKB-UniRule"/>
</dbReference>
<feature type="binding site" evidence="6">
    <location>
        <position position="15"/>
    </location>
    <ligand>
        <name>ATP</name>
        <dbReference type="ChEBI" id="CHEBI:30616"/>
    </ligand>
</feature>
<dbReference type="GO" id="GO:0006083">
    <property type="term" value="P:acetate metabolic process"/>
    <property type="evidence" value="ECO:0007669"/>
    <property type="project" value="TreeGrafter"/>
</dbReference>
<comment type="catalytic activity">
    <reaction evidence="6">
        <text>acetate + ATP = acetyl phosphate + ADP</text>
        <dbReference type="Rhea" id="RHEA:11352"/>
        <dbReference type="ChEBI" id="CHEBI:22191"/>
        <dbReference type="ChEBI" id="CHEBI:30089"/>
        <dbReference type="ChEBI" id="CHEBI:30616"/>
        <dbReference type="ChEBI" id="CHEBI:456216"/>
        <dbReference type="EC" id="2.7.2.1"/>
    </reaction>
</comment>
<feature type="binding site" evidence="6">
    <location>
        <begin position="206"/>
        <end position="210"/>
    </location>
    <ligand>
        <name>ATP</name>
        <dbReference type="ChEBI" id="CHEBI:30616"/>
    </ligand>
</feature>
<dbReference type="GO" id="GO:0000287">
    <property type="term" value="F:magnesium ion binding"/>
    <property type="evidence" value="ECO:0007669"/>
    <property type="project" value="UniProtKB-UniRule"/>
</dbReference>
<feature type="binding site" evidence="6">
    <location>
        <begin position="282"/>
        <end position="284"/>
    </location>
    <ligand>
        <name>ATP</name>
        <dbReference type="ChEBI" id="CHEBI:30616"/>
    </ligand>
</feature>
<dbReference type="PRINTS" id="PR00471">
    <property type="entry name" value="ACETATEKNASE"/>
</dbReference>
<dbReference type="HAMAP" id="MF_00020">
    <property type="entry name" value="Acetate_kinase"/>
    <property type="match status" value="1"/>
</dbReference>
<feature type="site" description="Transition state stabilizer" evidence="6">
    <location>
        <position position="178"/>
    </location>
</feature>
<evidence type="ECO:0000256" key="4">
    <source>
        <dbReference type="ARBA" id="ARBA00022777"/>
    </source>
</evidence>
<evidence type="ECO:0000256" key="3">
    <source>
        <dbReference type="ARBA" id="ARBA00022741"/>
    </source>
</evidence>
<dbReference type="InterPro" id="IPR023865">
    <property type="entry name" value="Aliphatic_acid_kinase_CS"/>
</dbReference>
<accession>A0A7L4WB77</accession>
<dbReference type="UniPathway" id="UPA00340">
    <property type="reaction ID" value="UER00458"/>
</dbReference>
<feature type="binding site" evidence="6">
    <location>
        <position position="382"/>
    </location>
    <ligand>
        <name>Mg(2+)</name>
        <dbReference type="ChEBI" id="CHEBI:18420"/>
    </ligand>
</feature>
<dbReference type="Proteomes" id="UP000516280">
    <property type="component" value="Chromosome"/>
</dbReference>
<keyword evidence="6" id="KW-0479">Metal-binding</keyword>
<dbReference type="GO" id="GO:0005737">
    <property type="term" value="C:cytoplasm"/>
    <property type="evidence" value="ECO:0007669"/>
    <property type="project" value="UniProtKB-SubCell"/>
</dbReference>
<feature type="binding site" evidence="6">
    <location>
        <begin position="330"/>
        <end position="334"/>
    </location>
    <ligand>
        <name>ATP</name>
        <dbReference type="ChEBI" id="CHEBI:30616"/>
    </ligand>
</feature>
<protein>
    <recommendedName>
        <fullName evidence="6">Acetate kinase</fullName>
        <ecNumber evidence="6">2.7.2.1</ecNumber>
    </recommendedName>
    <alternativeName>
        <fullName evidence="6">Acetokinase</fullName>
    </alternativeName>
</protein>
<feature type="binding site" evidence="6">
    <location>
        <position position="8"/>
    </location>
    <ligand>
        <name>Mg(2+)</name>
        <dbReference type="ChEBI" id="CHEBI:18420"/>
    </ligand>
</feature>
<evidence type="ECO:0000256" key="5">
    <source>
        <dbReference type="ARBA" id="ARBA00022840"/>
    </source>
</evidence>
<dbReference type="KEGG" id="lpaa:BHS01_02245"/>
<keyword evidence="2 6" id="KW-0808">Transferase</keyword>
<dbReference type="PROSITE" id="PS01075">
    <property type="entry name" value="ACETATE_KINASE_1"/>
    <property type="match status" value="1"/>
</dbReference>
<dbReference type="NCBIfam" id="TIGR00016">
    <property type="entry name" value="ackA"/>
    <property type="match status" value="1"/>
</dbReference>
<reference evidence="8 9" key="1">
    <citation type="submission" date="2016-09" db="EMBL/GenBank/DDBJ databases">
        <title>Lactic acid bacteria from MAP meat Genome sequencing and assembly.</title>
        <authorList>
            <person name="Behr J."/>
            <person name="Hilgarth M."/>
            <person name="Vogel R.F."/>
        </authorList>
    </citation>
    <scope>NUCLEOTIDE SEQUENCE [LARGE SCALE GENOMIC DNA]</scope>
    <source>
        <strain evidence="8 9">TMW21615</strain>
    </source>
</reference>
<comment type="function">
    <text evidence="6">Catalyzes the formation of acetyl phosphate from acetate and ATP. Can also catalyze the reverse reaction.</text>
</comment>
<dbReference type="Pfam" id="PF00871">
    <property type="entry name" value="Acetate_kinase"/>
    <property type="match status" value="1"/>
</dbReference>
<name>A0A7L4WB77_9LACT</name>
<dbReference type="GO" id="GO:0008776">
    <property type="term" value="F:acetate kinase activity"/>
    <property type="evidence" value="ECO:0007669"/>
    <property type="project" value="UniProtKB-UniRule"/>
</dbReference>